<dbReference type="PANTHER" id="PTHR44591">
    <property type="entry name" value="STRESS RESPONSE REGULATOR PROTEIN 1"/>
    <property type="match status" value="1"/>
</dbReference>
<reference evidence="4 5" key="1">
    <citation type="journal article" date="2020" name="Insects">
        <title>Bacteria Belonging to Pseudomonas typographi sp. nov. from the Bark Beetle Ips typographus Have Genomic Potential to Aid in the Host Ecology.</title>
        <authorList>
            <person name="Peral-Aranega E."/>
            <person name="Saati-Santamaria Z."/>
            <person name="Kolarik M."/>
            <person name="Rivas R."/>
            <person name="Garcia-Fraile P."/>
        </authorList>
    </citation>
    <scope>NUCLEOTIDE SEQUENCE [LARGE SCALE GENOMIC DNA]</scope>
    <source>
        <strain evidence="4 5">CA3A</strain>
    </source>
</reference>
<name>A0ABR7Z8N2_9PSED</name>
<feature type="modified residue" description="4-aspartylphosphate" evidence="2">
    <location>
        <position position="60"/>
    </location>
</feature>
<evidence type="ECO:0000256" key="2">
    <source>
        <dbReference type="PROSITE-ProRule" id="PRU00169"/>
    </source>
</evidence>
<dbReference type="PROSITE" id="PS50110">
    <property type="entry name" value="RESPONSE_REGULATORY"/>
    <property type="match status" value="1"/>
</dbReference>
<feature type="domain" description="Response regulatory" evidence="3">
    <location>
        <begin position="9"/>
        <end position="124"/>
    </location>
</feature>
<dbReference type="EMBL" id="JAAOCA010000040">
    <property type="protein sequence ID" value="MBD1601728.1"/>
    <property type="molecule type" value="Genomic_DNA"/>
</dbReference>
<organism evidence="4 5">
    <name type="scientific">Pseudomonas typographi</name>
    <dbReference type="NCBI Taxonomy" id="2715964"/>
    <lineage>
        <taxon>Bacteria</taxon>
        <taxon>Pseudomonadati</taxon>
        <taxon>Pseudomonadota</taxon>
        <taxon>Gammaproteobacteria</taxon>
        <taxon>Pseudomonadales</taxon>
        <taxon>Pseudomonadaceae</taxon>
        <taxon>Pseudomonas</taxon>
    </lineage>
</organism>
<accession>A0ABR7Z8N2</accession>
<gene>
    <name evidence="4" type="ORF">HAQ05_23915</name>
</gene>
<keyword evidence="1 2" id="KW-0597">Phosphoprotein</keyword>
<proteinExistence type="predicted"/>
<dbReference type="PANTHER" id="PTHR44591:SF21">
    <property type="entry name" value="TWO-COMPONENT RESPONSE REGULATOR"/>
    <property type="match status" value="1"/>
</dbReference>
<dbReference type="SMART" id="SM00448">
    <property type="entry name" value="REC"/>
    <property type="match status" value="1"/>
</dbReference>
<sequence length="131" mass="14658">MNNPQAQRRVLVVEDEPIIRDFVCEVLGLEGFETEACESADQALDCLEDHAERFQLLITDVRMPGSSMDGAELTDRVLVQWPMIPVIIMSGHGMPETARIADQVEFLPKPWTMGQLINSVEKLTAAEPARH</sequence>
<evidence type="ECO:0000259" key="3">
    <source>
        <dbReference type="PROSITE" id="PS50110"/>
    </source>
</evidence>
<protein>
    <submittedName>
        <fullName evidence="4">Response regulator</fullName>
    </submittedName>
</protein>
<comment type="caution">
    <text evidence="4">The sequence shown here is derived from an EMBL/GenBank/DDBJ whole genome shotgun (WGS) entry which is preliminary data.</text>
</comment>
<evidence type="ECO:0000256" key="1">
    <source>
        <dbReference type="ARBA" id="ARBA00022553"/>
    </source>
</evidence>
<dbReference type="CDD" id="cd00156">
    <property type="entry name" value="REC"/>
    <property type="match status" value="1"/>
</dbReference>
<dbReference type="Proteomes" id="UP000805841">
    <property type="component" value="Unassembled WGS sequence"/>
</dbReference>
<dbReference type="InterPro" id="IPR011006">
    <property type="entry name" value="CheY-like_superfamily"/>
</dbReference>
<dbReference type="InterPro" id="IPR001789">
    <property type="entry name" value="Sig_transdc_resp-reg_receiver"/>
</dbReference>
<dbReference type="SUPFAM" id="SSF52172">
    <property type="entry name" value="CheY-like"/>
    <property type="match status" value="1"/>
</dbReference>
<evidence type="ECO:0000313" key="5">
    <source>
        <dbReference type="Proteomes" id="UP000805841"/>
    </source>
</evidence>
<dbReference type="Gene3D" id="3.40.50.2300">
    <property type="match status" value="1"/>
</dbReference>
<dbReference type="Pfam" id="PF00072">
    <property type="entry name" value="Response_reg"/>
    <property type="match status" value="1"/>
</dbReference>
<keyword evidence="5" id="KW-1185">Reference proteome</keyword>
<evidence type="ECO:0000313" key="4">
    <source>
        <dbReference type="EMBL" id="MBD1601728.1"/>
    </source>
</evidence>
<dbReference type="InterPro" id="IPR050595">
    <property type="entry name" value="Bact_response_regulator"/>
</dbReference>